<dbReference type="PANTHER" id="PTHR48200">
    <property type="entry name" value="PROTEIN, PUTATIVE-RELATED"/>
    <property type="match status" value="1"/>
</dbReference>
<evidence type="ECO:0000313" key="2">
    <source>
        <dbReference type="EMBL" id="MBA0845107.1"/>
    </source>
</evidence>
<organism evidence="2 3">
    <name type="scientific">Gossypium armourianum</name>
    <dbReference type="NCBI Taxonomy" id="34283"/>
    <lineage>
        <taxon>Eukaryota</taxon>
        <taxon>Viridiplantae</taxon>
        <taxon>Streptophyta</taxon>
        <taxon>Embryophyta</taxon>
        <taxon>Tracheophyta</taxon>
        <taxon>Spermatophyta</taxon>
        <taxon>Magnoliopsida</taxon>
        <taxon>eudicotyledons</taxon>
        <taxon>Gunneridae</taxon>
        <taxon>Pentapetalae</taxon>
        <taxon>rosids</taxon>
        <taxon>malvids</taxon>
        <taxon>Malvales</taxon>
        <taxon>Malvaceae</taxon>
        <taxon>Malvoideae</taxon>
        <taxon>Gossypium</taxon>
    </lineage>
</organism>
<dbReference type="Pfam" id="PF24924">
    <property type="entry name" value="DUF7745"/>
    <property type="match status" value="1"/>
</dbReference>
<reference evidence="2 3" key="1">
    <citation type="journal article" date="2019" name="Genome Biol. Evol.">
        <title>Insights into the evolution of the New World diploid cottons (Gossypium, subgenus Houzingenia) based on genome sequencing.</title>
        <authorList>
            <person name="Grover C.E."/>
            <person name="Arick M.A. 2nd"/>
            <person name="Thrash A."/>
            <person name="Conover J.L."/>
            <person name="Sanders W.S."/>
            <person name="Peterson D.G."/>
            <person name="Frelichowski J.E."/>
            <person name="Scheffler J.A."/>
            <person name="Scheffler B.E."/>
            <person name="Wendel J.F."/>
        </authorList>
    </citation>
    <scope>NUCLEOTIDE SEQUENCE [LARGE SCALE GENOMIC DNA]</scope>
    <source>
        <strain evidence="2">6</strain>
        <tissue evidence="2">Leaf</tissue>
    </source>
</reference>
<gene>
    <name evidence="2" type="ORF">Goarm_022793</name>
</gene>
<feature type="domain" description="DUF7745" evidence="1">
    <location>
        <begin position="46"/>
        <end position="175"/>
    </location>
</feature>
<accession>A0A7J9KF44</accession>
<evidence type="ECO:0000259" key="1">
    <source>
        <dbReference type="Pfam" id="PF24924"/>
    </source>
</evidence>
<dbReference type="PANTHER" id="PTHR48200:SF1">
    <property type="entry name" value="AMINOTRANSFERASE-LIKE PLANT MOBILE DOMAIN-CONTAINING PROTEIN"/>
    <property type="match status" value="1"/>
</dbReference>
<dbReference type="AlphaFoldDB" id="A0A7J9KF44"/>
<protein>
    <recommendedName>
        <fullName evidence="1">DUF7745 domain-containing protein</fullName>
    </recommendedName>
</protein>
<dbReference type="EMBL" id="JABFAE010412885">
    <property type="protein sequence ID" value="MBA0845107.1"/>
    <property type="molecule type" value="Genomic_DNA"/>
</dbReference>
<keyword evidence="3" id="KW-1185">Reference proteome</keyword>
<proteinExistence type="predicted"/>
<dbReference type="Proteomes" id="UP000593575">
    <property type="component" value="Unassembled WGS sequence"/>
</dbReference>
<sequence>MGLPIDTMKARLKDKNGPYIYWSNIRDAMGKASELAGFLFQIEKWVNHAPTVLAETIISLNFIRRKRDGRFLGCAQLFGWMKSHFLCKCFLYVLVPSTRPTEEFLESEWPPNQSIEEWLQNLSTLTYQEIEWRAPLMIWSTVLIGCGGHLWVPLIGIWGAISYSSLMVLSQYGYDQCVPATASSNRVEALVQDLGFWKKLEEI</sequence>
<name>A0A7J9KF44_9ROSI</name>
<dbReference type="InterPro" id="IPR056647">
    <property type="entry name" value="DUF7745"/>
</dbReference>
<comment type="caution">
    <text evidence="2">The sequence shown here is derived from an EMBL/GenBank/DDBJ whole genome shotgun (WGS) entry which is preliminary data.</text>
</comment>
<evidence type="ECO:0000313" key="3">
    <source>
        <dbReference type="Proteomes" id="UP000593575"/>
    </source>
</evidence>